<dbReference type="STRING" id="349064.SAMN05660429_02525"/>
<dbReference type="InterPro" id="IPR050563">
    <property type="entry name" value="4-hydroxybenzoyl-CoA_TE"/>
</dbReference>
<dbReference type="OrthoDB" id="9799036at2"/>
<dbReference type="Proteomes" id="UP000199308">
    <property type="component" value="Unassembled WGS sequence"/>
</dbReference>
<evidence type="ECO:0000256" key="2">
    <source>
        <dbReference type="ARBA" id="ARBA00022801"/>
    </source>
</evidence>
<dbReference type="PANTHER" id="PTHR31793">
    <property type="entry name" value="4-HYDROXYBENZOYL-COA THIOESTERASE FAMILY MEMBER"/>
    <property type="match status" value="1"/>
</dbReference>
<name>A0A1I0GN36_THASX</name>
<evidence type="ECO:0000256" key="1">
    <source>
        <dbReference type="ARBA" id="ARBA00005953"/>
    </source>
</evidence>
<sequence>MFVQHIEPRFTDTDALGHINNTVIPVWFEGAREPIFKWFTPTLSPKEWRLILANISVNFLAQIYYGKTVEIRTSLSRIGGSSFTVFQEVWQDGKCCANGEAVMVHFDYKKQKSAQIPDDIRAQMQQHLKVE</sequence>
<dbReference type="RefSeq" id="WP_093331096.1">
    <property type="nucleotide sequence ID" value="NZ_AP027363.1"/>
</dbReference>
<comment type="similarity">
    <text evidence="1">Belongs to the 4-hydroxybenzoyl-CoA thioesterase family.</text>
</comment>
<dbReference type="PANTHER" id="PTHR31793:SF27">
    <property type="entry name" value="NOVEL THIOESTERASE SUPERFAMILY DOMAIN AND SAPOSIN A-TYPE DOMAIN CONTAINING PROTEIN (0610012H03RIK)"/>
    <property type="match status" value="1"/>
</dbReference>
<evidence type="ECO:0000313" key="3">
    <source>
        <dbReference type="EMBL" id="SET72658.1"/>
    </source>
</evidence>
<organism evidence="3 4">
    <name type="scientific">Thalassotalea agarivorans</name>
    <name type="common">Thalassomonas agarivorans</name>
    <dbReference type="NCBI Taxonomy" id="349064"/>
    <lineage>
        <taxon>Bacteria</taxon>
        <taxon>Pseudomonadati</taxon>
        <taxon>Pseudomonadota</taxon>
        <taxon>Gammaproteobacteria</taxon>
        <taxon>Alteromonadales</taxon>
        <taxon>Colwelliaceae</taxon>
        <taxon>Thalassotalea</taxon>
    </lineage>
</organism>
<dbReference type="Gene3D" id="3.10.129.10">
    <property type="entry name" value="Hotdog Thioesterase"/>
    <property type="match status" value="1"/>
</dbReference>
<dbReference type="Pfam" id="PF13279">
    <property type="entry name" value="4HBT_2"/>
    <property type="match status" value="1"/>
</dbReference>
<reference evidence="3 4" key="1">
    <citation type="submission" date="2016-10" db="EMBL/GenBank/DDBJ databases">
        <authorList>
            <person name="de Groot N.N."/>
        </authorList>
    </citation>
    <scope>NUCLEOTIDE SEQUENCE [LARGE SCALE GENOMIC DNA]</scope>
    <source>
        <strain evidence="3 4">DSM 19706</strain>
    </source>
</reference>
<dbReference type="CDD" id="cd00586">
    <property type="entry name" value="4HBT"/>
    <property type="match status" value="1"/>
</dbReference>
<dbReference type="InterPro" id="IPR029069">
    <property type="entry name" value="HotDog_dom_sf"/>
</dbReference>
<gene>
    <name evidence="3" type="ORF">SAMN05660429_02525</name>
</gene>
<dbReference type="EMBL" id="FOHK01000012">
    <property type="protein sequence ID" value="SET72658.1"/>
    <property type="molecule type" value="Genomic_DNA"/>
</dbReference>
<keyword evidence="4" id="KW-1185">Reference proteome</keyword>
<protein>
    <submittedName>
        <fullName evidence="3">Acyl-CoA thioester hydrolase</fullName>
    </submittedName>
</protein>
<keyword evidence="2 3" id="KW-0378">Hydrolase</keyword>
<dbReference type="SUPFAM" id="SSF54637">
    <property type="entry name" value="Thioesterase/thiol ester dehydrase-isomerase"/>
    <property type="match status" value="1"/>
</dbReference>
<accession>A0A1I0GN36</accession>
<dbReference type="AlphaFoldDB" id="A0A1I0GN36"/>
<proteinExistence type="inferred from homology"/>
<evidence type="ECO:0000313" key="4">
    <source>
        <dbReference type="Proteomes" id="UP000199308"/>
    </source>
</evidence>
<dbReference type="GO" id="GO:0047617">
    <property type="term" value="F:fatty acyl-CoA hydrolase activity"/>
    <property type="evidence" value="ECO:0007669"/>
    <property type="project" value="TreeGrafter"/>
</dbReference>